<organism evidence="2 3">
    <name type="scientific">Trichogramma brassicae</name>
    <dbReference type="NCBI Taxonomy" id="86971"/>
    <lineage>
        <taxon>Eukaryota</taxon>
        <taxon>Metazoa</taxon>
        <taxon>Ecdysozoa</taxon>
        <taxon>Arthropoda</taxon>
        <taxon>Hexapoda</taxon>
        <taxon>Insecta</taxon>
        <taxon>Pterygota</taxon>
        <taxon>Neoptera</taxon>
        <taxon>Endopterygota</taxon>
        <taxon>Hymenoptera</taxon>
        <taxon>Apocrita</taxon>
        <taxon>Proctotrupomorpha</taxon>
        <taxon>Chalcidoidea</taxon>
        <taxon>Trichogrammatidae</taxon>
        <taxon>Trichogramma</taxon>
    </lineage>
</organism>
<keyword evidence="3" id="KW-1185">Reference proteome</keyword>
<evidence type="ECO:0000313" key="2">
    <source>
        <dbReference type="EMBL" id="CAB0039089.1"/>
    </source>
</evidence>
<name>A0A6H5ITU7_9HYME</name>
<gene>
    <name evidence="2" type="ORF">TBRA_LOCUS10848</name>
</gene>
<accession>A0A6H5ITU7</accession>
<dbReference type="PROSITE" id="PS51257">
    <property type="entry name" value="PROKAR_LIPOPROTEIN"/>
    <property type="match status" value="1"/>
</dbReference>
<evidence type="ECO:0000313" key="3">
    <source>
        <dbReference type="Proteomes" id="UP000479190"/>
    </source>
</evidence>
<dbReference type="Proteomes" id="UP000479190">
    <property type="component" value="Unassembled WGS sequence"/>
</dbReference>
<proteinExistence type="predicted"/>
<reference evidence="2 3" key="1">
    <citation type="submission" date="2020-02" db="EMBL/GenBank/DDBJ databases">
        <authorList>
            <person name="Ferguson B K."/>
        </authorList>
    </citation>
    <scope>NUCLEOTIDE SEQUENCE [LARGE SCALE GENOMIC DNA]</scope>
</reference>
<sequence length="309" mass="34352">MRVYTPITYIAESTKILIFYKTYWVNNGVSIACRIPAVVHGVRGCQARDRSIRKSNTLAKACVPEKAELAIATAASVGRAEVGKSPTFSRLHVRRNSRRPMSWRGWTRHRPDTFPPRLASSRNTLDQSANDLGDQALTLDLSLQPFGLADAARPGLPTATAPGHHRLLLSQARERQPLQREPPTSTWLSQVRSVQRGSQGPHQIPLPGHQTRGALQASVNQATALMGLQADHHLRPLRCDLLFRLLARRGGKVSGLCRVQPRHDIGRRELSKRIPMLSNFCTTFLNFKKLSRAIQGTVATPGRRQTSCF</sequence>
<evidence type="ECO:0000256" key="1">
    <source>
        <dbReference type="SAM" id="MobiDB-lite"/>
    </source>
</evidence>
<feature type="compositionally biased region" description="Polar residues" evidence="1">
    <location>
        <begin position="182"/>
        <end position="201"/>
    </location>
</feature>
<dbReference type="AlphaFoldDB" id="A0A6H5ITU7"/>
<feature type="region of interest" description="Disordered" evidence="1">
    <location>
        <begin position="174"/>
        <end position="210"/>
    </location>
</feature>
<dbReference type="EMBL" id="CADCXV010000939">
    <property type="protein sequence ID" value="CAB0039089.1"/>
    <property type="molecule type" value="Genomic_DNA"/>
</dbReference>
<protein>
    <submittedName>
        <fullName evidence="2">Uncharacterized protein</fullName>
    </submittedName>
</protein>